<comment type="similarity">
    <text evidence="6">Belongs to the TDD superfamily. TSR3 family.</text>
</comment>
<dbReference type="GO" id="GO:0000455">
    <property type="term" value="P:enzyme-directed rRNA pseudouridine synthesis"/>
    <property type="evidence" value="ECO:0007669"/>
    <property type="project" value="UniProtKB-UniRule"/>
</dbReference>
<feature type="binding site" evidence="6">
    <location>
        <position position="125"/>
    </location>
    <ligand>
        <name>S-adenosyl-L-methionine</name>
        <dbReference type="ChEBI" id="CHEBI:59789"/>
    </ligand>
</feature>
<evidence type="ECO:0000313" key="11">
    <source>
        <dbReference type="Proteomes" id="UP000002899"/>
    </source>
</evidence>
<keyword evidence="2 6" id="KW-0690">Ribosome biogenesis</keyword>
<dbReference type="InterPro" id="IPR007209">
    <property type="entry name" value="RNaseL-inhib-like_metal-bd_dom"/>
</dbReference>
<feature type="domain" description="RNase L inhibitor RLI-like possible metal-binding" evidence="9">
    <location>
        <begin position="110"/>
        <end position="139"/>
    </location>
</feature>
<dbReference type="Pfam" id="PF04068">
    <property type="entry name" value="Fer4_RLI"/>
    <property type="match status" value="1"/>
</dbReference>
<dbReference type="Proteomes" id="UP000002899">
    <property type="component" value="Chromosome IV"/>
</dbReference>
<dbReference type="KEGG" id="bmic:BmR1_04g07860"/>
<dbReference type="GO" id="GO:0106388">
    <property type="term" value="F:rRNA small subunit aminocarboxypropyltransferase activity"/>
    <property type="evidence" value="ECO:0007669"/>
    <property type="project" value="UniProtKB-EC"/>
</dbReference>
<sequence length="260" mass="29557">MFCYGFIVKINSIIIHGITYSSLIRSMKHYIEYQYQAIGYGLLIVTMSKPTIHDLYRSVIAKNVDHNNGNIKHMKSSEFTGDSDDYNAHQDTDNESPTTSVDKLQLNCIKLYLWDFKQCDSKKCTGRKLLRLGIVHPLKLNSTFHGIVLSPSAKTVIMPKDIQTASRGLAAIDCSWNQLDKVPFKKLKTKNFRLLPKLIASNPTHYGKPFELSCIEAYVAALVILGLNEQAKRLVSIYDWLPNFLQLNNEVLNVTFMHEG</sequence>
<feature type="binding site" evidence="6">
    <location>
        <position position="195"/>
    </location>
    <ligand>
        <name>S-adenosyl-L-methionine</name>
        <dbReference type="ChEBI" id="CHEBI:59789"/>
    </ligand>
</feature>
<dbReference type="OrthoDB" id="10262062at2759"/>
<name>I7I9W7_BABMR</name>
<gene>
    <name evidence="10" type="ORF">BmR1_04g07860</name>
</gene>
<dbReference type="Pfam" id="PF04034">
    <property type="entry name" value="Ribo_biogen_C"/>
    <property type="match status" value="1"/>
</dbReference>
<comment type="caution">
    <text evidence="6">Lacks conserved residue(s) required for the propagation of feature annotation.</text>
</comment>
<dbReference type="VEuPathDB" id="PiroplasmaDB:BmR1_04g07860"/>
<reference evidence="10 11" key="2">
    <citation type="journal article" date="2013" name="PLoS ONE">
        <title>Whole genome mapping and re-organization of the nuclear and mitochondrial genomes of Babesia microti isolates.</title>
        <authorList>
            <person name="Cornillot E."/>
            <person name="Dassouli A."/>
            <person name="Garg A."/>
            <person name="Pachikara N."/>
            <person name="Randazzo S."/>
            <person name="Depoix D."/>
            <person name="Carcy B."/>
            <person name="Delbecq S."/>
            <person name="Frutos R."/>
            <person name="Silva J.C."/>
            <person name="Sutton R."/>
            <person name="Krause P.J."/>
            <person name="Mamoun C.B."/>
        </authorList>
    </citation>
    <scope>NUCLEOTIDE SEQUENCE [LARGE SCALE GENOMIC DNA]</scope>
    <source>
        <strain evidence="10 11">RI</strain>
    </source>
</reference>
<keyword evidence="4 6" id="KW-0808">Transferase</keyword>
<dbReference type="RefSeq" id="XP_021337198.1">
    <property type="nucleotide sequence ID" value="XM_021482640.1"/>
</dbReference>
<evidence type="ECO:0000313" key="10">
    <source>
        <dbReference type="EMBL" id="CCF75759.2"/>
    </source>
</evidence>
<dbReference type="AlphaFoldDB" id="I7I9W7"/>
<dbReference type="InterPro" id="IPR007177">
    <property type="entry name" value="Tsr3_C"/>
</dbReference>
<evidence type="ECO:0000256" key="1">
    <source>
        <dbReference type="ARBA" id="ARBA00022490"/>
    </source>
</evidence>
<dbReference type="InterPro" id="IPR022968">
    <property type="entry name" value="Tsr3-like"/>
</dbReference>
<accession>I7I9W7</accession>
<feature type="domain" description="16S/18S rRNA aminocarboxypropyltransferase Tsr3 C-terminal" evidence="8">
    <location>
        <begin position="147"/>
        <end position="253"/>
    </location>
</feature>
<proteinExistence type="inferred from homology"/>
<protein>
    <recommendedName>
        <fullName evidence="6">18S rRNA aminocarboxypropyltransferase</fullName>
        <ecNumber evidence="6">2.5.1.157</ecNumber>
    </recommendedName>
</protein>
<dbReference type="GO" id="GO:1904047">
    <property type="term" value="F:S-adenosyl-L-methionine binding"/>
    <property type="evidence" value="ECO:0007669"/>
    <property type="project" value="UniProtKB-UniRule"/>
</dbReference>
<evidence type="ECO:0000256" key="2">
    <source>
        <dbReference type="ARBA" id="ARBA00022517"/>
    </source>
</evidence>
<dbReference type="HAMAP" id="MF_01116">
    <property type="entry name" value="TSR3"/>
    <property type="match status" value="1"/>
</dbReference>
<evidence type="ECO:0000259" key="9">
    <source>
        <dbReference type="Pfam" id="PF04068"/>
    </source>
</evidence>
<keyword evidence="5 6" id="KW-0949">S-adenosyl-L-methionine</keyword>
<keyword evidence="11" id="KW-1185">Reference proteome</keyword>
<dbReference type="PANTHER" id="PTHR20426:SF0">
    <property type="entry name" value="18S RRNA AMINOCARBOXYPROPYLTRANSFERASE"/>
    <property type="match status" value="1"/>
</dbReference>
<reference evidence="10 11" key="3">
    <citation type="journal article" date="2016" name="Sci. Rep.">
        <title>Genome-wide diversity and gene expression profiling of Babesia microti isolates identify polymorphic genes that mediate host-pathogen interactions.</title>
        <authorList>
            <person name="Silva J.C."/>
            <person name="Cornillot E."/>
            <person name="McCracken C."/>
            <person name="Usmani-Brown S."/>
            <person name="Dwivedi A."/>
            <person name="Ifeonu O.O."/>
            <person name="Crabtree J."/>
            <person name="Gotia H.T."/>
            <person name="Virji A.Z."/>
            <person name="Reynes C."/>
            <person name="Colinge J."/>
            <person name="Kumar V."/>
            <person name="Lawres L."/>
            <person name="Pazzi J.E."/>
            <person name="Pablo J.V."/>
            <person name="Hung C."/>
            <person name="Brancato J."/>
            <person name="Kumari P."/>
            <person name="Orvis J."/>
            <person name="Tretina K."/>
            <person name="Chibucos M."/>
            <person name="Ott S."/>
            <person name="Sadzewicz L."/>
            <person name="Sengamalay N."/>
            <person name="Shetty A.C."/>
            <person name="Su Q."/>
            <person name="Tallon L."/>
            <person name="Fraser C.M."/>
            <person name="Frutos R."/>
            <person name="Molina D.M."/>
            <person name="Krause P.J."/>
            <person name="Ben Mamoun C."/>
        </authorList>
    </citation>
    <scope>NUCLEOTIDE SEQUENCE [LARGE SCALE GENOMIC DNA]</scope>
    <source>
        <strain evidence="10 11">RI</strain>
    </source>
</reference>
<evidence type="ECO:0000256" key="3">
    <source>
        <dbReference type="ARBA" id="ARBA00022552"/>
    </source>
</evidence>
<dbReference type="GeneID" id="24426212"/>
<feature type="binding site" evidence="6">
    <location>
        <position position="172"/>
    </location>
    <ligand>
        <name>S-adenosyl-L-methionine</name>
        <dbReference type="ChEBI" id="CHEBI:59789"/>
    </ligand>
</feature>
<dbReference type="PANTHER" id="PTHR20426">
    <property type="entry name" value="RIBOSOME BIOGENESIS PROTEIN TSR3 HOMOLOG"/>
    <property type="match status" value="1"/>
</dbReference>
<evidence type="ECO:0000256" key="4">
    <source>
        <dbReference type="ARBA" id="ARBA00022679"/>
    </source>
</evidence>
<dbReference type="EC" id="2.5.1.157" evidence="6"/>
<reference evidence="10 11" key="1">
    <citation type="journal article" date="2012" name="Nucleic Acids Res.">
        <title>Sequencing of the smallest Apicomplexan genome from the human pathogen Babesia microti.</title>
        <authorList>
            <person name="Cornillot E."/>
            <person name="Hadj-Kaddour K."/>
            <person name="Dassouli A."/>
            <person name="Noel B."/>
            <person name="Ranwez V."/>
            <person name="Vacherie B."/>
            <person name="Augagneur Y."/>
            <person name="Bres V."/>
            <person name="Duclos A."/>
            <person name="Randazzo S."/>
            <person name="Carcy B."/>
            <person name="Debierre-Grockiego F."/>
            <person name="Delbecq S."/>
            <person name="Moubri-Menage K."/>
            <person name="Shams-Eldin H."/>
            <person name="Usmani-Brown S."/>
            <person name="Bringaud F."/>
            <person name="Wincker P."/>
            <person name="Vivares C.P."/>
            <person name="Schwarz R.T."/>
            <person name="Schetters T.P."/>
            <person name="Krause P.J."/>
            <person name="Gorenflot A."/>
            <person name="Berry V."/>
            <person name="Barbe V."/>
            <person name="Ben Mamoun C."/>
        </authorList>
    </citation>
    <scope>NUCLEOTIDE SEQUENCE [LARGE SCALE GENOMIC DNA]</scope>
    <source>
        <strain evidence="10 11">RI</strain>
    </source>
</reference>
<feature type="region of interest" description="Disordered" evidence="7">
    <location>
        <begin position="72"/>
        <end position="99"/>
    </location>
</feature>
<keyword evidence="1" id="KW-0963">Cytoplasm</keyword>
<evidence type="ECO:0000256" key="7">
    <source>
        <dbReference type="SAM" id="MobiDB-lite"/>
    </source>
</evidence>
<dbReference type="EMBL" id="LN871599">
    <property type="protein sequence ID" value="CCF75759.2"/>
    <property type="molecule type" value="Genomic_DNA"/>
</dbReference>
<comment type="catalytic activity">
    <reaction evidence="6">
        <text>an N(1)-methylpseudouridine in rRNA + S-adenosyl-L-methionine = N(1)-methyl-N(3)-[(3S)-3-amino-3-carboxypropyl]pseudouridine in rRNA + S-methyl-5'-thioadenosine + H(+)</text>
        <dbReference type="Rhea" id="RHEA:63296"/>
        <dbReference type="Rhea" id="RHEA-COMP:11634"/>
        <dbReference type="Rhea" id="RHEA-COMP:16310"/>
        <dbReference type="ChEBI" id="CHEBI:15378"/>
        <dbReference type="ChEBI" id="CHEBI:17509"/>
        <dbReference type="ChEBI" id="CHEBI:59789"/>
        <dbReference type="ChEBI" id="CHEBI:74890"/>
        <dbReference type="ChEBI" id="CHEBI:146234"/>
        <dbReference type="EC" id="2.5.1.157"/>
    </reaction>
</comment>
<evidence type="ECO:0000259" key="8">
    <source>
        <dbReference type="Pfam" id="PF04034"/>
    </source>
</evidence>
<keyword evidence="3 6" id="KW-0698">rRNA processing</keyword>
<comment type="function">
    <text evidence="6">Aminocarboxypropyltransferase that catalyzes the aminocarboxypropyl transfer on pseudouridine in 18S rRNA. It constitutes the last step in biosynthesis of the hypermodified N1-methyl-N3-(3-amino-3-carboxypropyl) pseudouridine (m1acp3-Psi).</text>
</comment>
<evidence type="ECO:0000256" key="5">
    <source>
        <dbReference type="ARBA" id="ARBA00022691"/>
    </source>
</evidence>
<organism evidence="10 11">
    <name type="scientific">Babesia microti (strain RI)</name>
    <dbReference type="NCBI Taxonomy" id="1133968"/>
    <lineage>
        <taxon>Eukaryota</taxon>
        <taxon>Sar</taxon>
        <taxon>Alveolata</taxon>
        <taxon>Apicomplexa</taxon>
        <taxon>Aconoidasida</taxon>
        <taxon>Piroplasmida</taxon>
        <taxon>Babesiidae</taxon>
        <taxon>Babesia</taxon>
    </lineage>
</organism>
<evidence type="ECO:0000256" key="6">
    <source>
        <dbReference type="HAMAP-Rule" id="MF_03146"/>
    </source>
</evidence>